<dbReference type="EMBL" id="JAOPJF010000005">
    <property type="protein sequence ID" value="KAK1149025.1"/>
    <property type="molecule type" value="Genomic_DNA"/>
</dbReference>
<protein>
    <submittedName>
        <fullName evidence="1">Uncharacterized protein</fullName>
    </submittedName>
</protein>
<keyword evidence="2" id="KW-1185">Reference proteome</keyword>
<comment type="caution">
    <text evidence="1">The sequence shown here is derived from an EMBL/GenBank/DDBJ whole genome shotgun (WGS) entry which is preliminary data.</text>
</comment>
<reference evidence="1 2" key="1">
    <citation type="journal article" date="2023" name="ACS Omega">
        <title>Identification of the Neoaspergillic Acid Biosynthesis Gene Cluster by Establishing an In Vitro CRISPR-Ribonucleoprotein Genetic System in Aspergillus melleus.</title>
        <authorList>
            <person name="Yuan B."/>
            <person name="Grau M.F."/>
            <person name="Murata R.M."/>
            <person name="Torok T."/>
            <person name="Venkateswaran K."/>
            <person name="Stajich J.E."/>
            <person name="Wang C.C.C."/>
        </authorList>
    </citation>
    <scope>NUCLEOTIDE SEQUENCE [LARGE SCALE GENOMIC DNA]</scope>
    <source>
        <strain evidence="1 2">IMV 1140</strain>
    </source>
</reference>
<name>A0ACC3BEQ4_9EURO</name>
<gene>
    <name evidence="1" type="ORF">N8T08_007702</name>
</gene>
<evidence type="ECO:0000313" key="2">
    <source>
        <dbReference type="Proteomes" id="UP001177260"/>
    </source>
</evidence>
<dbReference type="Proteomes" id="UP001177260">
    <property type="component" value="Unassembled WGS sequence"/>
</dbReference>
<sequence>MEALGEALFKWAYCIRIFSTHQWDLVRSLRKVHLCIEQTLVEDKTLILHTLTESHSPGDEPGFTQNMPC</sequence>
<accession>A0ACC3BEQ4</accession>
<proteinExistence type="predicted"/>
<organism evidence="1 2">
    <name type="scientific">Aspergillus melleus</name>
    <dbReference type="NCBI Taxonomy" id="138277"/>
    <lineage>
        <taxon>Eukaryota</taxon>
        <taxon>Fungi</taxon>
        <taxon>Dikarya</taxon>
        <taxon>Ascomycota</taxon>
        <taxon>Pezizomycotina</taxon>
        <taxon>Eurotiomycetes</taxon>
        <taxon>Eurotiomycetidae</taxon>
        <taxon>Eurotiales</taxon>
        <taxon>Aspergillaceae</taxon>
        <taxon>Aspergillus</taxon>
        <taxon>Aspergillus subgen. Circumdati</taxon>
    </lineage>
</organism>
<evidence type="ECO:0000313" key="1">
    <source>
        <dbReference type="EMBL" id="KAK1149025.1"/>
    </source>
</evidence>